<dbReference type="PANTHER" id="PTHR15184">
    <property type="entry name" value="ATP SYNTHASE"/>
    <property type="match status" value="1"/>
</dbReference>
<dbReference type="InterPro" id="IPR027417">
    <property type="entry name" value="P-loop_NTPase"/>
</dbReference>
<evidence type="ECO:0000256" key="1">
    <source>
        <dbReference type="ARBA" id="ARBA00022448"/>
    </source>
</evidence>
<protein>
    <submittedName>
        <fullName evidence="7">Flagellum-specific ATP synthase FliI</fullName>
    </submittedName>
</protein>
<keyword evidence="2" id="KW-0547">Nucleotide-binding</keyword>
<dbReference type="GO" id="GO:0005524">
    <property type="term" value="F:ATP binding"/>
    <property type="evidence" value="ECO:0007669"/>
    <property type="project" value="UniProtKB-KW"/>
</dbReference>
<sequence>TRFAMAYREVGLSLGEPPTSRGYTPSVFAQLPRLLERAGRKKGAGSITGIYTVLVEGDDVNEPIGDAVRSIVDGHIVLTRELAQEGHYPPIDVLQSISRIMRDIQVPGQIPSYERLIQCLATYKRVEDLVNLGAYKSGTNPEIDYAISKMGPIREFLRQGVDESSSLEESIEQLIGLFQ</sequence>
<evidence type="ECO:0000256" key="3">
    <source>
        <dbReference type="ARBA" id="ARBA00022840"/>
    </source>
</evidence>
<evidence type="ECO:0000256" key="4">
    <source>
        <dbReference type="ARBA" id="ARBA00022967"/>
    </source>
</evidence>
<keyword evidence="1" id="KW-0813">Transport</keyword>
<proteinExistence type="predicted"/>
<dbReference type="InterPro" id="IPR050053">
    <property type="entry name" value="ATPase_alpha/beta_chains"/>
</dbReference>
<dbReference type="Pfam" id="PF18269">
    <property type="entry name" value="T3SS_ATPase_C"/>
    <property type="match status" value="1"/>
</dbReference>
<dbReference type="PANTHER" id="PTHR15184:SF9">
    <property type="entry name" value="SPI-1 TYPE 3 SECRETION SYSTEM ATPASE"/>
    <property type="match status" value="1"/>
</dbReference>
<evidence type="ECO:0000259" key="6">
    <source>
        <dbReference type="Pfam" id="PF18269"/>
    </source>
</evidence>
<dbReference type="AlphaFoldDB" id="A0A7V2WT39"/>
<dbReference type="EMBL" id="DRND01000271">
    <property type="protein sequence ID" value="HFC46915.1"/>
    <property type="molecule type" value="Genomic_DNA"/>
</dbReference>
<dbReference type="Gene3D" id="3.40.50.300">
    <property type="entry name" value="P-loop containing nucleotide triphosphate hydrolases"/>
    <property type="match status" value="1"/>
</dbReference>
<dbReference type="PROSITE" id="PS00152">
    <property type="entry name" value="ATPASE_ALPHA_BETA"/>
    <property type="match status" value="1"/>
</dbReference>
<dbReference type="InterPro" id="IPR020003">
    <property type="entry name" value="ATPase_a/bsu_AS"/>
</dbReference>
<dbReference type="Gene3D" id="1.20.1270.330">
    <property type="match status" value="1"/>
</dbReference>
<evidence type="ECO:0000256" key="2">
    <source>
        <dbReference type="ARBA" id="ARBA00022741"/>
    </source>
</evidence>
<dbReference type="Proteomes" id="UP000885797">
    <property type="component" value="Unassembled WGS sequence"/>
</dbReference>
<feature type="non-terminal residue" evidence="7">
    <location>
        <position position="1"/>
    </location>
</feature>
<dbReference type="InterPro" id="IPR040627">
    <property type="entry name" value="T3SS_ATPase_C"/>
</dbReference>
<feature type="domain" description="ATPase F1/V1/A1 complex alpha/beta subunit nucleotide-binding" evidence="5">
    <location>
        <begin position="1"/>
        <end position="98"/>
    </location>
</feature>
<reference evidence="7" key="1">
    <citation type="journal article" date="2020" name="mSystems">
        <title>Genome- and Community-Level Interaction Insights into Carbon Utilization and Element Cycling Functions of Hydrothermarchaeota in Hydrothermal Sediment.</title>
        <authorList>
            <person name="Zhou Z."/>
            <person name="Liu Y."/>
            <person name="Xu W."/>
            <person name="Pan J."/>
            <person name="Luo Z.H."/>
            <person name="Li M."/>
        </authorList>
    </citation>
    <scope>NUCLEOTIDE SEQUENCE [LARGE SCALE GENOMIC DNA]</scope>
    <source>
        <strain evidence="7">HyVt-503</strain>
    </source>
</reference>
<accession>A0A7V2WT39</accession>
<gene>
    <name evidence="7" type="primary">fliI</name>
    <name evidence="7" type="ORF">ENJ63_03445</name>
</gene>
<evidence type="ECO:0000313" key="7">
    <source>
        <dbReference type="EMBL" id="HFC46915.1"/>
    </source>
</evidence>
<dbReference type="SUPFAM" id="SSF52540">
    <property type="entry name" value="P-loop containing nucleoside triphosphate hydrolases"/>
    <property type="match status" value="1"/>
</dbReference>
<dbReference type="GO" id="GO:0046933">
    <property type="term" value="F:proton-transporting ATP synthase activity, rotational mechanism"/>
    <property type="evidence" value="ECO:0007669"/>
    <property type="project" value="TreeGrafter"/>
</dbReference>
<feature type="domain" description="T3SS EscN ATPase C-terminal" evidence="6">
    <location>
        <begin position="113"/>
        <end position="174"/>
    </location>
</feature>
<keyword evidence="4" id="KW-1278">Translocase</keyword>
<name>A0A7V2WT39_9BACT</name>
<organism evidence="7">
    <name type="scientific">Dissulfuribacter thermophilus</name>
    <dbReference type="NCBI Taxonomy" id="1156395"/>
    <lineage>
        <taxon>Bacteria</taxon>
        <taxon>Pseudomonadati</taxon>
        <taxon>Thermodesulfobacteriota</taxon>
        <taxon>Dissulfuribacteria</taxon>
        <taxon>Dissulfuribacterales</taxon>
        <taxon>Dissulfuribacteraceae</taxon>
        <taxon>Dissulfuribacter</taxon>
    </lineage>
</organism>
<evidence type="ECO:0000259" key="5">
    <source>
        <dbReference type="Pfam" id="PF00006"/>
    </source>
</evidence>
<keyword evidence="3" id="KW-0067">ATP-binding</keyword>
<dbReference type="InterPro" id="IPR000194">
    <property type="entry name" value="ATPase_F1/V1/A1_a/bsu_nucl-bd"/>
</dbReference>
<dbReference type="Pfam" id="PF00006">
    <property type="entry name" value="ATP-synt_ab"/>
    <property type="match status" value="1"/>
</dbReference>
<comment type="caution">
    <text evidence="7">The sequence shown here is derived from an EMBL/GenBank/DDBJ whole genome shotgun (WGS) entry which is preliminary data.</text>
</comment>